<dbReference type="EMBL" id="CP012040">
    <property type="protein sequence ID" value="AKP53857.1"/>
    <property type="molecule type" value="Genomic_DNA"/>
</dbReference>
<dbReference type="GO" id="GO:0008198">
    <property type="term" value="F:ferrous iron binding"/>
    <property type="evidence" value="ECO:0007669"/>
    <property type="project" value="TreeGrafter"/>
</dbReference>
<gene>
    <name evidence="9" type="primary">uxuA</name>
    <name evidence="10" type="ORF">CA2015_4519</name>
</gene>
<comment type="cofactor">
    <cofactor evidence="9">
        <name>Fe(2+)</name>
        <dbReference type="ChEBI" id="CHEBI:29033"/>
    </cofactor>
    <cofactor evidence="9">
        <name>Mn(2+)</name>
        <dbReference type="ChEBI" id="CHEBI:29035"/>
    </cofactor>
</comment>
<comment type="function">
    <text evidence="2 9">Catalyzes the dehydration of D-mannonate.</text>
</comment>
<evidence type="ECO:0000313" key="11">
    <source>
        <dbReference type="Proteomes" id="UP000036520"/>
    </source>
</evidence>
<keyword evidence="6 9" id="KW-0408">Iron</keyword>
<evidence type="ECO:0000256" key="9">
    <source>
        <dbReference type="HAMAP-Rule" id="MF_00106"/>
    </source>
</evidence>
<protein>
    <recommendedName>
        <fullName evidence="5 9">Mannonate dehydratase</fullName>
        <ecNumber evidence="5 9">4.2.1.8</ecNumber>
    </recommendedName>
    <alternativeName>
        <fullName evidence="9">D-mannonate hydro-lyase</fullName>
    </alternativeName>
</protein>
<dbReference type="KEGG" id="camu:CA2015_4519"/>
<evidence type="ECO:0000313" key="10">
    <source>
        <dbReference type="EMBL" id="AKP53857.1"/>
    </source>
</evidence>
<evidence type="ECO:0000256" key="3">
    <source>
        <dbReference type="ARBA" id="ARBA00004892"/>
    </source>
</evidence>
<evidence type="ECO:0000256" key="1">
    <source>
        <dbReference type="ARBA" id="ARBA00001794"/>
    </source>
</evidence>
<dbReference type="SUPFAM" id="SSF51658">
    <property type="entry name" value="Xylose isomerase-like"/>
    <property type="match status" value="1"/>
</dbReference>
<dbReference type="NCBIfam" id="TIGR00695">
    <property type="entry name" value="uxuA"/>
    <property type="match status" value="1"/>
</dbReference>
<comment type="pathway">
    <text evidence="3 9">Carbohydrate metabolism; pentose and glucuronate interconversion.</text>
</comment>
<comment type="catalytic activity">
    <reaction evidence="1 9">
        <text>D-mannonate = 2-dehydro-3-deoxy-D-gluconate + H2O</text>
        <dbReference type="Rhea" id="RHEA:20097"/>
        <dbReference type="ChEBI" id="CHEBI:15377"/>
        <dbReference type="ChEBI" id="CHEBI:17767"/>
        <dbReference type="ChEBI" id="CHEBI:57990"/>
        <dbReference type="EC" id="4.2.1.8"/>
    </reaction>
</comment>
<keyword evidence="11" id="KW-1185">Reference proteome</keyword>
<dbReference type="OrthoDB" id="9780250at2"/>
<dbReference type="InterPro" id="IPR036237">
    <property type="entry name" value="Xyl_isomerase-like_sf"/>
</dbReference>
<dbReference type="HAMAP" id="MF_00106">
    <property type="entry name" value="UxuA"/>
    <property type="match status" value="1"/>
</dbReference>
<evidence type="ECO:0000256" key="5">
    <source>
        <dbReference type="ARBA" id="ARBA00012927"/>
    </source>
</evidence>
<dbReference type="Proteomes" id="UP000036520">
    <property type="component" value="Chromosome"/>
</dbReference>
<evidence type="ECO:0000256" key="4">
    <source>
        <dbReference type="ARBA" id="ARBA00007389"/>
    </source>
</evidence>
<dbReference type="PANTHER" id="PTHR30387">
    <property type="entry name" value="MANNONATE DEHYDRATASE"/>
    <property type="match status" value="1"/>
</dbReference>
<dbReference type="Pfam" id="PF03786">
    <property type="entry name" value="UxuA"/>
    <property type="match status" value="1"/>
</dbReference>
<sequence length="384" mass="43765">MSLIQSWRWFGPNDSVSLQDILQAGATDVVSALHYIPHGEVWPLEEILERKSLIEASGLKWSIVESVPVHEAIKTRSDASEKYLDNYRTTLKNLSKAGLKLVCYNFMPVLDWTRTDLSFVLQNGAKALYFDWADLASFDQYILQRKNAFCFYSDEVVELAKQRWVYMNEERKKELSDIILMGVPTEKSMTKEDLMNSIAIYKEIGKDGLRDNLVYFLKSIQQICEEEGITMTIHPDDPPFPILGLPRIASNDEDLLYILDKVPESFNGVCFCTGSLGAGAHNDLPDILAKVGERVHFAHLRNVKRNNRGDFYEAEHLDGDVDMVSIMQQLIRLNNKRNTPIIYRPDHGHQLLDDLDKQTNPGYSAIGRLKGLAELRGLEKGLDR</sequence>
<dbReference type="GO" id="GO:0008927">
    <property type="term" value="F:mannonate dehydratase activity"/>
    <property type="evidence" value="ECO:0007669"/>
    <property type="project" value="UniProtKB-UniRule"/>
</dbReference>
<evidence type="ECO:0000256" key="7">
    <source>
        <dbReference type="ARBA" id="ARBA00023211"/>
    </source>
</evidence>
<dbReference type="AlphaFoldDB" id="A0A0H4PZL6"/>
<dbReference type="UniPathway" id="UPA00246"/>
<reference evidence="10 11" key="1">
    <citation type="submission" date="2015-07" db="EMBL/GenBank/DDBJ databases">
        <authorList>
            <person name="Kim K.M."/>
        </authorList>
    </citation>
    <scope>NUCLEOTIDE SEQUENCE [LARGE SCALE GENOMIC DNA]</scope>
    <source>
        <strain evidence="10 11">KCTC 12363</strain>
    </source>
</reference>
<dbReference type="STRING" id="320787.CA2015_4519"/>
<comment type="similarity">
    <text evidence="4 9">Belongs to the mannonate dehydratase family.</text>
</comment>
<dbReference type="GO" id="GO:0042840">
    <property type="term" value="P:D-glucuronate catabolic process"/>
    <property type="evidence" value="ECO:0007669"/>
    <property type="project" value="TreeGrafter"/>
</dbReference>
<dbReference type="GO" id="GO:0030145">
    <property type="term" value="F:manganese ion binding"/>
    <property type="evidence" value="ECO:0007669"/>
    <property type="project" value="TreeGrafter"/>
</dbReference>
<organism evidence="10 11">
    <name type="scientific">Cyclobacterium amurskyense</name>
    <dbReference type="NCBI Taxonomy" id="320787"/>
    <lineage>
        <taxon>Bacteria</taxon>
        <taxon>Pseudomonadati</taxon>
        <taxon>Bacteroidota</taxon>
        <taxon>Cytophagia</taxon>
        <taxon>Cytophagales</taxon>
        <taxon>Cyclobacteriaceae</taxon>
        <taxon>Cyclobacterium</taxon>
    </lineage>
</organism>
<dbReference type="Gene3D" id="3.20.20.150">
    <property type="entry name" value="Divalent-metal-dependent TIM barrel enzymes"/>
    <property type="match status" value="1"/>
</dbReference>
<name>A0A0H4PZL6_9BACT</name>
<dbReference type="InterPro" id="IPR004628">
    <property type="entry name" value="Man_deHydtase"/>
</dbReference>
<dbReference type="NCBIfam" id="NF003027">
    <property type="entry name" value="PRK03906.1"/>
    <property type="match status" value="1"/>
</dbReference>
<accession>A0A0H4PZL6</accession>
<evidence type="ECO:0000256" key="6">
    <source>
        <dbReference type="ARBA" id="ARBA00023004"/>
    </source>
</evidence>
<dbReference type="PIRSF" id="PIRSF016049">
    <property type="entry name" value="Man_dehyd"/>
    <property type="match status" value="1"/>
</dbReference>
<dbReference type="PATRIC" id="fig|320787.5.peg.4956"/>
<keyword evidence="7 9" id="KW-0464">Manganese</keyword>
<dbReference type="RefSeq" id="WP_048643914.1">
    <property type="nucleotide sequence ID" value="NZ_CP012040.1"/>
</dbReference>
<dbReference type="EC" id="4.2.1.8" evidence="5 9"/>
<evidence type="ECO:0000256" key="2">
    <source>
        <dbReference type="ARBA" id="ARBA00002713"/>
    </source>
</evidence>
<proteinExistence type="inferred from homology"/>
<dbReference type="PANTHER" id="PTHR30387:SF2">
    <property type="entry name" value="MANNONATE DEHYDRATASE"/>
    <property type="match status" value="1"/>
</dbReference>
<evidence type="ECO:0000256" key="8">
    <source>
        <dbReference type="ARBA" id="ARBA00023239"/>
    </source>
</evidence>
<keyword evidence="8 9" id="KW-0456">Lyase</keyword>